<comment type="caution">
    <text evidence="2">The sequence shown here is derived from an EMBL/GenBank/DDBJ whole genome shotgun (WGS) entry which is preliminary data.</text>
</comment>
<dbReference type="OrthoDB" id="128069at2759"/>
<evidence type="ECO:0000256" key="1">
    <source>
        <dbReference type="SAM" id="MobiDB-lite"/>
    </source>
</evidence>
<dbReference type="AlphaFoldDB" id="A0A225X5I4"/>
<organism evidence="2 3">
    <name type="scientific">Phytophthora megakarya</name>
    <dbReference type="NCBI Taxonomy" id="4795"/>
    <lineage>
        <taxon>Eukaryota</taxon>
        <taxon>Sar</taxon>
        <taxon>Stramenopiles</taxon>
        <taxon>Oomycota</taxon>
        <taxon>Peronosporomycetes</taxon>
        <taxon>Peronosporales</taxon>
        <taxon>Peronosporaceae</taxon>
        <taxon>Phytophthora</taxon>
    </lineage>
</organism>
<accession>A0A225X5I4</accession>
<feature type="compositionally biased region" description="Polar residues" evidence="1">
    <location>
        <begin position="1"/>
        <end position="13"/>
    </location>
</feature>
<evidence type="ECO:0000313" key="2">
    <source>
        <dbReference type="EMBL" id="OWZ24538.1"/>
    </source>
</evidence>
<dbReference type="Proteomes" id="UP000198211">
    <property type="component" value="Unassembled WGS sequence"/>
</dbReference>
<dbReference type="EMBL" id="NBNE01000010">
    <property type="protein sequence ID" value="OWZ24538.1"/>
    <property type="molecule type" value="Genomic_DNA"/>
</dbReference>
<dbReference type="PANTHER" id="PTHR31569:SF4">
    <property type="entry name" value="SWIM-TYPE DOMAIN-CONTAINING PROTEIN"/>
    <property type="match status" value="1"/>
</dbReference>
<protein>
    <recommendedName>
        <fullName evidence="4">FAR1 domain-containing protein</fullName>
    </recommendedName>
</protein>
<evidence type="ECO:0008006" key="4">
    <source>
        <dbReference type="Google" id="ProtNLM"/>
    </source>
</evidence>
<name>A0A225X5I4_9STRA</name>
<dbReference type="InterPro" id="IPR052579">
    <property type="entry name" value="Zinc_finger_SWIM"/>
</dbReference>
<dbReference type="PANTHER" id="PTHR31569">
    <property type="entry name" value="SWIM-TYPE DOMAIN-CONTAINING PROTEIN"/>
    <property type="match status" value="1"/>
</dbReference>
<proteinExistence type="predicted"/>
<gene>
    <name evidence="2" type="ORF">PHMEG_000429</name>
</gene>
<evidence type="ECO:0000313" key="3">
    <source>
        <dbReference type="Proteomes" id="UP000198211"/>
    </source>
</evidence>
<reference evidence="3" key="1">
    <citation type="submission" date="2017-03" db="EMBL/GenBank/DDBJ databases">
        <title>Phytopthora megakarya and P. palmivora, two closely related causual agents of cacao black pod achieved similar genome size and gene model numbers by different mechanisms.</title>
        <authorList>
            <person name="Ali S."/>
            <person name="Shao J."/>
            <person name="Larry D.J."/>
            <person name="Kronmiller B."/>
            <person name="Shen D."/>
            <person name="Strem M.D."/>
            <person name="Melnick R.L."/>
            <person name="Guiltinan M.J."/>
            <person name="Tyler B.M."/>
            <person name="Meinhardt L.W."/>
            <person name="Bailey B.A."/>
        </authorList>
    </citation>
    <scope>NUCLEOTIDE SEQUENCE [LARGE SCALE GENOMIC DNA]</scope>
    <source>
        <strain evidence="3">zdho120</strain>
    </source>
</reference>
<sequence length="205" mass="23446">MSDTSNNDAQASIVTDLFGPDSSDSEADEVCDTASSLQEWHDSWEAFFDTLRLYEAQTAQLYRVRSTTNAKARNVKIRAKKRRNEREIFPESFIDYNKKLLCTHGWTTKPRGDGQRSVHHRRSSGCGVTMSATLSLCPDSGTWRIRFTNHKRTHNHQLRRAVYDNYPANRRVTDPDTLIVVNKLVKAAAKPKKILKYLQETTGKN</sequence>
<keyword evidence="3" id="KW-1185">Reference proteome</keyword>
<dbReference type="STRING" id="4795.A0A225X5I4"/>
<feature type="region of interest" description="Disordered" evidence="1">
    <location>
        <begin position="1"/>
        <end position="28"/>
    </location>
</feature>